<dbReference type="SUPFAM" id="SSF53474">
    <property type="entry name" value="alpha/beta-Hydrolases"/>
    <property type="match status" value="1"/>
</dbReference>
<dbReference type="Proteomes" id="UP000199701">
    <property type="component" value="Unassembled WGS sequence"/>
</dbReference>
<dbReference type="RefSeq" id="WP_092449790.1">
    <property type="nucleotide sequence ID" value="NZ_FOJI01000001.1"/>
</dbReference>
<evidence type="ECO:0000313" key="1">
    <source>
        <dbReference type="EMBL" id="SEV84213.1"/>
    </source>
</evidence>
<dbReference type="Pfam" id="PF11187">
    <property type="entry name" value="Mbeg1-like"/>
    <property type="match status" value="1"/>
</dbReference>
<evidence type="ECO:0000313" key="2">
    <source>
        <dbReference type="Proteomes" id="UP000199701"/>
    </source>
</evidence>
<evidence type="ECO:0008006" key="3">
    <source>
        <dbReference type="Google" id="ProtNLM"/>
    </source>
</evidence>
<dbReference type="AlphaFoldDB" id="A0A1I0M784"/>
<reference evidence="1 2" key="1">
    <citation type="submission" date="2016-10" db="EMBL/GenBank/DDBJ databases">
        <authorList>
            <person name="de Groot N.N."/>
        </authorList>
    </citation>
    <scope>NUCLEOTIDE SEQUENCE [LARGE SCALE GENOMIC DNA]</scope>
    <source>
        <strain evidence="1 2">DSM 9179</strain>
    </source>
</reference>
<keyword evidence="2" id="KW-1185">Reference proteome</keyword>
<dbReference type="InterPro" id="IPR024499">
    <property type="entry name" value="Mbeg1-like"/>
</dbReference>
<dbReference type="STRING" id="99656.SAMN05421659_101261"/>
<dbReference type="EMBL" id="FOJI01000001">
    <property type="protein sequence ID" value="SEV84213.1"/>
    <property type="molecule type" value="Genomic_DNA"/>
</dbReference>
<protein>
    <recommendedName>
        <fullName evidence="3">DUF2974 domain-containing protein</fullName>
    </recommendedName>
</protein>
<proteinExistence type="predicted"/>
<dbReference type="Gene3D" id="3.40.50.1820">
    <property type="entry name" value="alpha/beta hydrolase"/>
    <property type="match status" value="1"/>
</dbReference>
<gene>
    <name evidence="1" type="ORF">SAMN05421659_101261</name>
</gene>
<name>A0A1I0M784_9FIRM</name>
<accession>A0A1I0M784</accession>
<dbReference type="OrthoDB" id="9769481at2"/>
<sequence>MGNIIDYVNEFQSVNFKEKPFEAVDGLVLACFAYFDFGKLVPSVSAESENVTIVDLSKSSNYEEMFLDTFDPLKSEELFQAMLQSKRFGSIQLNYYVNEHDEKEEKQFSAITVFFEDSAFIAYRGTDNSFVGWKENFNMSYISIIPSQRAASIYIDYISKQTNGKIYLGGHSKGGNLAIYSATYADEKVQNRIVAIYSFDAPGFKEDIHTQEGYLRVVDRILKYVPNSSIVGMLLLQEKNYFIVESSVKGILQHDAFSWVVENGDFVYLDNLREDSVQLNSLLNTLIENISDDERKRLVDIIYRIIIKNKIRTANEFVSNWRRVAFGILIGIKGMSKDTRKAMTQMVRNVFFQMVKMG</sequence>
<dbReference type="InterPro" id="IPR029058">
    <property type="entry name" value="AB_hydrolase_fold"/>
</dbReference>
<organism evidence="1 2">
    <name type="scientific">[Clostridium] fimetarium</name>
    <dbReference type="NCBI Taxonomy" id="99656"/>
    <lineage>
        <taxon>Bacteria</taxon>
        <taxon>Bacillati</taxon>
        <taxon>Bacillota</taxon>
        <taxon>Clostridia</taxon>
        <taxon>Lachnospirales</taxon>
        <taxon>Lachnospiraceae</taxon>
    </lineage>
</organism>